<feature type="domain" description="J" evidence="1">
    <location>
        <begin position="102"/>
        <end position="167"/>
    </location>
</feature>
<dbReference type="PROSITE" id="PS50076">
    <property type="entry name" value="DNAJ_2"/>
    <property type="match status" value="1"/>
</dbReference>
<evidence type="ECO:0000313" key="3">
    <source>
        <dbReference type="Proteomes" id="UP001472866"/>
    </source>
</evidence>
<dbReference type="SUPFAM" id="SSF46565">
    <property type="entry name" value="Chaperone J-domain"/>
    <property type="match status" value="1"/>
</dbReference>
<dbReference type="Pfam" id="PF00226">
    <property type="entry name" value="DnaJ"/>
    <property type="match status" value="1"/>
</dbReference>
<sequence length="169" mass="18991">MSCRAAYHAPWRATLLILRRSCGTLSEGVVESEASKAFKLHPPQGRELLAAVKLGLPGAKEEFERQQRQWNDRFEARKRGRGTYRYDSTTLRETFSSKDALGYYKALGLEGSEGSASLEEVKAAFREKAKVHHPDAETGSSDSFRFLVRAYTILKDPASRTSYDASCMY</sequence>
<dbReference type="PANTHER" id="PTHR44825:SF1">
    <property type="entry name" value="DNAJ HOMOLOG SUBFAMILY C MEMBER 4"/>
    <property type="match status" value="1"/>
</dbReference>
<dbReference type="PANTHER" id="PTHR44825">
    <property type="match status" value="1"/>
</dbReference>
<evidence type="ECO:0000313" key="2">
    <source>
        <dbReference type="EMBL" id="WZN59828.1"/>
    </source>
</evidence>
<dbReference type="SMART" id="SM00271">
    <property type="entry name" value="DnaJ"/>
    <property type="match status" value="1"/>
</dbReference>
<dbReference type="CDD" id="cd06257">
    <property type="entry name" value="DnaJ"/>
    <property type="match status" value="1"/>
</dbReference>
<accession>A0AAX4P0V7</accession>
<dbReference type="InterPro" id="IPR052763">
    <property type="entry name" value="DnaJ_C4"/>
</dbReference>
<dbReference type="AlphaFoldDB" id="A0AAX4P0V7"/>
<dbReference type="InterPro" id="IPR036869">
    <property type="entry name" value="J_dom_sf"/>
</dbReference>
<reference evidence="2 3" key="1">
    <citation type="submission" date="2024-03" db="EMBL/GenBank/DDBJ databases">
        <title>Complete genome sequence of the green alga Chloropicon roscoffensis RCC1871.</title>
        <authorList>
            <person name="Lemieux C."/>
            <person name="Pombert J.-F."/>
            <person name="Otis C."/>
            <person name="Turmel M."/>
        </authorList>
    </citation>
    <scope>NUCLEOTIDE SEQUENCE [LARGE SCALE GENOMIC DNA]</scope>
    <source>
        <strain evidence="2 3">RCC1871</strain>
    </source>
</reference>
<organism evidence="2 3">
    <name type="scientific">Chloropicon roscoffensis</name>
    <dbReference type="NCBI Taxonomy" id="1461544"/>
    <lineage>
        <taxon>Eukaryota</taxon>
        <taxon>Viridiplantae</taxon>
        <taxon>Chlorophyta</taxon>
        <taxon>Chloropicophyceae</taxon>
        <taxon>Chloropicales</taxon>
        <taxon>Chloropicaceae</taxon>
        <taxon>Chloropicon</taxon>
    </lineage>
</organism>
<dbReference type="EMBL" id="CP151502">
    <property type="protein sequence ID" value="WZN59828.1"/>
    <property type="molecule type" value="Genomic_DNA"/>
</dbReference>
<dbReference type="Proteomes" id="UP001472866">
    <property type="component" value="Chromosome 02"/>
</dbReference>
<keyword evidence="3" id="KW-1185">Reference proteome</keyword>
<name>A0AAX4P0V7_9CHLO</name>
<evidence type="ECO:0000259" key="1">
    <source>
        <dbReference type="PROSITE" id="PS50076"/>
    </source>
</evidence>
<gene>
    <name evidence="2" type="ORF">HKI87_02g13560</name>
</gene>
<proteinExistence type="predicted"/>
<dbReference type="InterPro" id="IPR001623">
    <property type="entry name" value="DnaJ_domain"/>
</dbReference>
<dbReference type="Gene3D" id="1.10.287.110">
    <property type="entry name" value="DnaJ domain"/>
    <property type="match status" value="1"/>
</dbReference>
<protein>
    <submittedName>
        <fullName evidence="2">J domain-containing protein</fullName>
    </submittedName>
</protein>